<dbReference type="Gene3D" id="1.20.1250.20">
    <property type="entry name" value="MFS general substrate transporter like domains"/>
    <property type="match status" value="1"/>
</dbReference>
<proteinExistence type="inferred from homology"/>
<keyword evidence="18" id="KW-1185">Reference proteome</keyword>
<feature type="domain" description="Major facilitator superfamily (MFS) profile" evidence="16">
    <location>
        <begin position="180"/>
        <end position="606"/>
    </location>
</feature>
<evidence type="ECO:0000256" key="3">
    <source>
        <dbReference type="ARBA" id="ARBA00008335"/>
    </source>
</evidence>
<evidence type="ECO:0000313" key="18">
    <source>
        <dbReference type="Proteomes" id="UP000269945"/>
    </source>
</evidence>
<feature type="transmembrane region" description="Helical" evidence="15">
    <location>
        <begin position="433"/>
        <end position="455"/>
    </location>
</feature>
<evidence type="ECO:0000256" key="8">
    <source>
        <dbReference type="ARBA" id="ARBA00022989"/>
    </source>
</evidence>
<dbReference type="SUPFAM" id="SSF103473">
    <property type="entry name" value="MFS general substrate transporter"/>
    <property type="match status" value="1"/>
</dbReference>
<evidence type="ECO:0000256" key="13">
    <source>
        <dbReference type="ARBA" id="ARBA00082130"/>
    </source>
</evidence>
<keyword evidence="4" id="KW-0813">Transport</keyword>
<evidence type="ECO:0000256" key="12">
    <source>
        <dbReference type="ARBA" id="ARBA00074276"/>
    </source>
</evidence>
<evidence type="ECO:0000256" key="15">
    <source>
        <dbReference type="SAM" id="Phobius"/>
    </source>
</evidence>
<evidence type="ECO:0000259" key="16">
    <source>
        <dbReference type="PROSITE" id="PS50850"/>
    </source>
</evidence>
<dbReference type="InterPro" id="IPR020846">
    <property type="entry name" value="MFS_dom"/>
</dbReference>
<dbReference type="Pfam" id="PF07690">
    <property type="entry name" value="MFS_1"/>
    <property type="match status" value="1"/>
</dbReference>
<evidence type="ECO:0000256" key="7">
    <source>
        <dbReference type="ARBA" id="ARBA00022703"/>
    </source>
</evidence>
<evidence type="ECO:0000313" key="17">
    <source>
        <dbReference type="EMBL" id="VCX30617.1"/>
    </source>
</evidence>
<organism evidence="17 18">
    <name type="scientific">Gulo gulo</name>
    <name type="common">Wolverine</name>
    <name type="synonym">Gluton</name>
    <dbReference type="NCBI Taxonomy" id="48420"/>
    <lineage>
        <taxon>Eukaryota</taxon>
        <taxon>Metazoa</taxon>
        <taxon>Chordata</taxon>
        <taxon>Craniata</taxon>
        <taxon>Vertebrata</taxon>
        <taxon>Euteleostomi</taxon>
        <taxon>Mammalia</taxon>
        <taxon>Eutheria</taxon>
        <taxon>Laurasiatheria</taxon>
        <taxon>Carnivora</taxon>
        <taxon>Caniformia</taxon>
        <taxon>Musteloidea</taxon>
        <taxon>Mustelidae</taxon>
        <taxon>Guloninae</taxon>
        <taxon>Gulo</taxon>
    </lineage>
</organism>
<keyword evidence="6 15" id="KW-0812">Transmembrane</keyword>
<evidence type="ECO:0000256" key="1">
    <source>
        <dbReference type="ARBA" id="ARBA00004473"/>
    </source>
</evidence>
<comment type="function">
    <text evidence="11">Probable organic anion transporter which may serve as a transporter for some non-steroidal anti-inflammatory drugs (NSAIDs) as well as other organic anions across the luminal membranes of renal proximal tubules at the final excretion step into the urine.</text>
</comment>
<keyword evidence="5" id="KW-1003">Cell membrane</keyword>
<evidence type="ECO:0000256" key="14">
    <source>
        <dbReference type="SAM" id="MobiDB-lite"/>
    </source>
</evidence>
<feature type="non-terminal residue" evidence="17">
    <location>
        <position position="1"/>
    </location>
</feature>
<keyword evidence="7" id="KW-0053">Apoptosis</keyword>
<keyword evidence="9 15" id="KW-0472">Membrane</keyword>
<feature type="region of interest" description="Disordered" evidence="14">
    <location>
        <begin position="60"/>
        <end position="85"/>
    </location>
</feature>
<feature type="transmembrane region" description="Helical" evidence="15">
    <location>
        <begin position="333"/>
        <end position="352"/>
    </location>
</feature>
<gene>
    <name evidence="17" type="ORF">BN2614_LOCUS2</name>
</gene>
<comment type="caution">
    <text evidence="17">The sequence shown here is derived from an EMBL/GenBank/DDBJ whole genome shotgun (WGS) entry which is preliminary data.</text>
</comment>
<dbReference type="AlphaFoldDB" id="A0A9X9M2H5"/>
<evidence type="ECO:0000256" key="5">
    <source>
        <dbReference type="ARBA" id="ARBA00022475"/>
    </source>
</evidence>
<dbReference type="PANTHER" id="PTHR23504:SF31">
    <property type="entry name" value="MAJOR FACILITATOR SUPERFAMILY DOMAIN-CONTAINING PROTEIN 10"/>
    <property type="match status" value="1"/>
</dbReference>
<name>A0A9X9M2H5_GULGU</name>
<feature type="transmembrane region" description="Helical" evidence="15">
    <location>
        <begin position="498"/>
        <end position="518"/>
    </location>
</feature>
<dbReference type="InterPro" id="IPR036259">
    <property type="entry name" value="MFS_trans_sf"/>
</dbReference>
<dbReference type="GO" id="GO:0031526">
    <property type="term" value="C:brush border membrane"/>
    <property type="evidence" value="ECO:0007669"/>
    <property type="project" value="TreeGrafter"/>
</dbReference>
<dbReference type="GO" id="GO:0006915">
    <property type="term" value="P:apoptotic process"/>
    <property type="evidence" value="ECO:0007669"/>
    <property type="project" value="UniProtKB-KW"/>
</dbReference>
<dbReference type="GO" id="GO:0022857">
    <property type="term" value="F:transmembrane transporter activity"/>
    <property type="evidence" value="ECO:0007669"/>
    <property type="project" value="InterPro"/>
</dbReference>
<dbReference type="InterPro" id="IPR011701">
    <property type="entry name" value="MFS"/>
</dbReference>
<accession>A0A9X9M2H5</accession>
<evidence type="ECO:0000256" key="10">
    <source>
        <dbReference type="ARBA" id="ARBA00023242"/>
    </source>
</evidence>
<protein>
    <recommendedName>
        <fullName evidence="12">Major facilitator superfamily domain-containing protein 10</fullName>
    </recommendedName>
    <alternativeName>
        <fullName evidence="13">Tetracycline transporter-like protein</fullName>
    </alternativeName>
</protein>
<comment type="subcellular location">
    <subcellularLocation>
        <location evidence="2">Cell membrane</location>
        <topology evidence="2">Multi-pass membrane protein</topology>
    </subcellularLocation>
    <subcellularLocation>
        <location evidence="1">Nucleus inner membrane</location>
        <topology evidence="1">Multi-pass membrane protein</topology>
    </subcellularLocation>
</comment>
<dbReference type="CDD" id="cd17389">
    <property type="entry name" value="MFS_MFSD10"/>
    <property type="match status" value="1"/>
</dbReference>
<evidence type="ECO:0000256" key="9">
    <source>
        <dbReference type="ARBA" id="ARBA00023136"/>
    </source>
</evidence>
<sequence>FRGGEGAWLARATPLAASPAVYSASVRLSVSPCSSVRPERAAAASARRGCSRVQCAPRCPARETSRGGAGSRVRARPGVPGGRGPGAALLPGLSFPARSVRGRGWLCGVGWCPGPRCPHPAPGDGWHPWLRFLCATPHPEFPASGNRGRAPPGGIMGWGAEGSCTPRPPIRPQTAQETRVITVVFLGLLLDLLAFTLLLPLLPGLLESHGRAHDPLYGSWQRGVDWFAAAIRMPAEKRYNSVLFGGLIGSVFSFLQFLLAPLTGAISDCLGRRLVMLLSLVGLATSYAVWAASRSFAAFLASRVIGGISKGNVSLSTAIIADLGSPSAHSRGMAVIGVAFSLGFTLGPMLGASLPTETVPWLALLFAASDLLFIFCFLPETLPPEKRAPSITPGFRAAADLLSPLALLRFSAVAQGQDPPAGDRLESLRRLGLVYFLYLFLFSGLEYTLSFLAHQRFQFSSLQQGKMFFFIGLTMAAVQGAYARRISPGGEIAAVKRAILLLVPAFLLIGWGLTLPVLGLGLLLYSFAAAVVVPCLSSVVANYGSPGQKGTIMGTLRSLGALARAVGPMVAASAYWLAGAQVCFTVCSGLFLLPFLLLWNLRPPAHALKAE</sequence>
<dbReference type="PROSITE" id="PS00216">
    <property type="entry name" value="SUGAR_TRANSPORT_1"/>
    <property type="match status" value="1"/>
</dbReference>
<feature type="transmembrane region" description="Helical" evidence="15">
    <location>
        <begin position="467"/>
        <end position="486"/>
    </location>
</feature>
<dbReference type="PROSITE" id="PS50850">
    <property type="entry name" value="MFS"/>
    <property type="match status" value="1"/>
</dbReference>
<keyword evidence="10" id="KW-0539">Nucleus</keyword>
<feature type="transmembrane region" description="Helical" evidence="15">
    <location>
        <begin position="582"/>
        <end position="601"/>
    </location>
</feature>
<evidence type="ECO:0000256" key="2">
    <source>
        <dbReference type="ARBA" id="ARBA00004651"/>
    </source>
</evidence>
<comment type="similarity">
    <text evidence="3">Belongs to the major facilitator superfamily.</text>
</comment>
<dbReference type="InterPro" id="IPR005829">
    <property type="entry name" value="Sugar_transporter_CS"/>
</dbReference>
<evidence type="ECO:0000256" key="11">
    <source>
        <dbReference type="ARBA" id="ARBA00058620"/>
    </source>
</evidence>
<dbReference type="EMBL" id="CYRY02038575">
    <property type="protein sequence ID" value="VCX30617.1"/>
    <property type="molecule type" value="Genomic_DNA"/>
</dbReference>
<dbReference type="FunFam" id="1.20.1250.20:FF:000181">
    <property type="entry name" value="Major facilitator superfamily domain-containing protein 10"/>
    <property type="match status" value="1"/>
</dbReference>
<feature type="transmembrane region" description="Helical" evidence="15">
    <location>
        <begin position="274"/>
        <end position="292"/>
    </location>
</feature>
<evidence type="ECO:0000256" key="6">
    <source>
        <dbReference type="ARBA" id="ARBA00022692"/>
    </source>
</evidence>
<dbReference type="PANTHER" id="PTHR23504">
    <property type="entry name" value="MAJOR FACILITATOR SUPERFAMILY DOMAIN-CONTAINING PROTEIN 10"/>
    <property type="match status" value="1"/>
</dbReference>
<evidence type="ECO:0000256" key="4">
    <source>
        <dbReference type="ARBA" id="ARBA00022448"/>
    </source>
</evidence>
<feature type="transmembrane region" description="Helical" evidence="15">
    <location>
        <begin position="524"/>
        <end position="544"/>
    </location>
</feature>
<dbReference type="Proteomes" id="UP000269945">
    <property type="component" value="Unassembled WGS sequence"/>
</dbReference>
<reference evidence="17 18" key="1">
    <citation type="submission" date="2018-10" db="EMBL/GenBank/DDBJ databases">
        <authorList>
            <person name="Ekblom R."/>
            <person name="Jareborg N."/>
        </authorList>
    </citation>
    <scope>NUCLEOTIDE SEQUENCE [LARGE SCALE GENOMIC DNA]</scope>
    <source>
        <tissue evidence="17">Muscle</tissue>
    </source>
</reference>
<dbReference type="GO" id="GO:0005637">
    <property type="term" value="C:nuclear inner membrane"/>
    <property type="evidence" value="ECO:0007669"/>
    <property type="project" value="UniProtKB-SubCell"/>
</dbReference>
<feature type="transmembrane region" description="Helical" evidence="15">
    <location>
        <begin position="180"/>
        <end position="202"/>
    </location>
</feature>
<feature type="transmembrane region" description="Helical" evidence="15">
    <location>
        <begin position="242"/>
        <end position="262"/>
    </location>
</feature>
<keyword evidence="8 15" id="KW-1133">Transmembrane helix</keyword>
<feature type="transmembrane region" description="Helical" evidence="15">
    <location>
        <begin position="358"/>
        <end position="378"/>
    </location>
</feature>